<dbReference type="Proteomes" id="UP000176511">
    <property type="component" value="Unassembled WGS sequence"/>
</dbReference>
<dbReference type="AlphaFoldDB" id="A0A1F6DKL1"/>
<feature type="transmembrane region" description="Helical" evidence="1">
    <location>
        <begin position="68"/>
        <end position="89"/>
    </location>
</feature>
<feature type="transmembrane region" description="Helical" evidence="1">
    <location>
        <begin position="119"/>
        <end position="144"/>
    </location>
</feature>
<protein>
    <submittedName>
        <fullName evidence="2">Uncharacterized protein</fullName>
    </submittedName>
</protein>
<sequence>MTNSETTSHDDKEKNLKILYARYAKIDEARITLASSVDKYLFTASTGIIALVLSKGPFVMLVTLKVGIILLAICVIATILSLICSVSAFNRQLKITTYEINNALKLSTDMSCMENHWNILVTILSWTSLIFFIAGGSFVLYSFLS</sequence>
<reference evidence="2 3" key="1">
    <citation type="journal article" date="2016" name="Nat. Commun.">
        <title>Thousands of microbial genomes shed light on interconnected biogeochemical processes in an aquifer system.</title>
        <authorList>
            <person name="Anantharaman K."/>
            <person name="Brown C.T."/>
            <person name="Hug L.A."/>
            <person name="Sharon I."/>
            <person name="Castelle C.J."/>
            <person name="Probst A.J."/>
            <person name="Thomas B.C."/>
            <person name="Singh A."/>
            <person name="Wilkins M.J."/>
            <person name="Karaoz U."/>
            <person name="Brodie E.L."/>
            <person name="Williams K.H."/>
            <person name="Hubbard S.S."/>
            <person name="Banfield J.F."/>
        </authorList>
    </citation>
    <scope>NUCLEOTIDE SEQUENCE [LARGE SCALE GENOMIC DNA]</scope>
</reference>
<organism evidence="2 3">
    <name type="scientific">Candidatus Kaiserbacteria bacterium RIFCSPHIGHO2_02_FULL_49_34</name>
    <dbReference type="NCBI Taxonomy" id="1798491"/>
    <lineage>
        <taxon>Bacteria</taxon>
        <taxon>Candidatus Kaiseribacteriota</taxon>
    </lineage>
</organism>
<evidence type="ECO:0000313" key="3">
    <source>
        <dbReference type="Proteomes" id="UP000176511"/>
    </source>
</evidence>
<name>A0A1F6DKL1_9BACT</name>
<gene>
    <name evidence="2" type="ORF">A3C87_00380</name>
</gene>
<accession>A0A1F6DKL1</accession>
<keyword evidence="1" id="KW-0812">Transmembrane</keyword>
<comment type="caution">
    <text evidence="2">The sequence shown here is derived from an EMBL/GenBank/DDBJ whole genome shotgun (WGS) entry which is preliminary data.</text>
</comment>
<feature type="transmembrane region" description="Helical" evidence="1">
    <location>
        <begin position="40"/>
        <end position="62"/>
    </location>
</feature>
<proteinExistence type="predicted"/>
<keyword evidence="1" id="KW-0472">Membrane</keyword>
<evidence type="ECO:0000313" key="2">
    <source>
        <dbReference type="EMBL" id="OGG61840.1"/>
    </source>
</evidence>
<evidence type="ECO:0000256" key="1">
    <source>
        <dbReference type="SAM" id="Phobius"/>
    </source>
</evidence>
<dbReference type="EMBL" id="MFLE01000014">
    <property type="protein sequence ID" value="OGG61840.1"/>
    <property type="molecule type" value="Genomic_DNA"/>
</dbReference>
<keyword evidence="1" id="KW-1133">Transmembrane helix</keyword>